<organism evidence="8 9">
    <name type="scientific">Plesiocystis pacifica SIR-1</name>
    <dbReference type="NCBI Taxonomy" id="391625"/>
    <lineage>
        <taxon>Bacteria</taxon>
        <taxon>Pseudomonadati</taxon>
        <taxon>Myxococcota</taxon>
        <taxon>Polyangia</taxon>
        <taxon>Nannocystales</taxon>
        <taxon>Nannocystaceae</taxon>
        <taxon>Plesiocystis</taxon>
    </lineage>
</organism>
<dbReference type="InterPro" id="IPR007627">
    <property type="entry name" value="RNA_pol_sigma70_r2"/>
</dbReference>
<gene>
    <name evidence="8" type="ORF">PPSIR1_19854</name>
</gene>
<dbReference type="PANTHER" id="PTHR43133">
    <property type="entry name" value="RNA POLYMERASE ECF-TYPE SIGMA FACTO"/>
    <property type="match status" value="1"/>
</dbReference>
<evidence type="ECO:0000313" key="8">
    <source>
        <dbReference type="EMBL" id="EDM75962.1"/>
    </source>
</evidence>
<evidence type="ECO:0000313" key="9">
    <source>
        <dbReference type="Proteomes" id="UP000005801"/>
    </source>
</evidence>
<dbReference type="Gene3D" id="1.10.10.10">
    <property type="entry name" value="Winged helix-like DNA-binding domain superfamily/Winged helix DNA-binding domain"/>
    <property type="match status" value="1"/>
</dbReference>
<dbReference type="InterPro" id="IPR013249">
    <property type="entry name" value="RNA_pol_sigma70_r4_t2"/>
</dbReference>
<evidence type="ECO:0000256" key="5">
    <source>
        <dbReference type="ARBA" id="ARBA00023163"/>
    </source>
</evidence>
<keyword evidence="3" id="KW-0731">Sigma factor</keyword>
<dbReference type="SUPFAM" id="SSF88946">
    <property type="entry name" value="Sigma2 domain of RNA polymerase sigma factors"/>
    <property type="match status" value="1"/>
</dbReference>
<dbReference type="AlphaFoldDB" id="A6GDS3"/>
<evidence type="ECO:0000259" key="7">
    <source>
        <dbReference type="Pfam" id="PF08281"/>
    </source>
</evidence>
<dbReference type="SUPFAM" id="SSF88659">
    <property type="entry name" value="Sigma3 and sigma4 domains of RNA polymerase sigma factors"/>
    <property type="match status" value="1"/>
</dbReference>
<evidence type="ECO:0000259" key="6">
    <source>
        <dbReference type="Pfam" id="PF04542"/>
    </source>
</evidence>
<dbReference type="GO" id="GO:0016987">
    <property type="term" value="F:sigma factor activity"/>
    <property type="evidence" value="ECO:0007669"/>
    <property type="project" value="UniProtKB-KW"/>
</dbReference>
<dbReference type="eggNOG" id="COG1595">
    <property type="taxonomic scope" value="Bacteria"/>
</dbReference>
<dbReference type="InterPro" id="IPR014284">
    <property type="entry name" value="RNA_pol_sigma-70_dom"/>
</dbReference>
<dbReference type="Gene3D" id="1.10.1740.10">
    <property type="match status" value="1"/>
</dbReference>
<protein>
    <submittedName>
        <fullName evidence="8">RNA polymerase ECF-type sigma factor</fullName>
    </submittedName>
</protein>
<evidence type="ECO:0000256" key="3">
    <source>
        <dbReference type="ARBA" id="ARBA00023082"/>
    </source>
</evidence>
<dbReference type="InterPro" id="IPR039425">
    <property type="entry name" value="RNA_pol_sigma-70-like"/>
</dbReference>
<dbReference type="Pfam" id="PF04542">
    <property type="entry name" value="Sigma70_r2"/>
    <property type="match status" value="1"/>
</dbReference>
<keyword evidence="2" id="KW-0805">Transcription regulation</keyword>
<dbReference type="RefSeq" id="WP_006974863.1">
    <property type="nucleotide sequence ID" value="NZ_ABCS01000076.1"/>
</dbReference>
<dbReference type="PANTHER" id="PTHR43133:SF8">
    <property type="entry name" value="RNA POLYMERASE SIGMA FACTOR HI_1459-RELATED"/>
    <property type="match status" value="1"/>
</dbReference>
<dbReference type="Proteomes" id="UP000005801">
    <property type="component" value="Unassembled WGS sequence"/>
</dbReference>
<dbReference type="CDD" id="cd06171">
    <property type="entry name" value="Sigma70_r4"/>
    <property type="match status" value="1"/>
</dbReference>
<dbReference type="OrthoDB" id="5516839at2"/>
<keyword evidence="5" id="KW-0804">Transcription</keyword>
<dbReference type="InterPro" id="IPR036388">
    <property type="entry name" value="WH-like_DNA-bd_sf"/>
</dbReference>
<comment type="similarity">
    <text evidence="1">Belongs to the sigma-70 factor family. ECF subfamily.</text>
</comment>
<reference evidence="8 9" key="1">
    <citation type="submission" date="2007-06" db="EMBL/GenBank/DDBJ databases">
        <authorList>
            <person name="Shimkets L."/>
            <person name="Ferriera S."/>
            <person name="Johnson J."/>
            <person name="Kravitz S."/>
            <person name="Beeson K."/>
            <person name="Sutton G."/>
            <person name="Rogers Y.-H."/>
            <person name="Friedman R."/>
            <person name="Frazier M."/>
            <person name="Venter J.C."/>
        </authorList>
    </citation>
    <scope>NUCLEOTIDE SEQUENCE [LARGE SCALE GENOMIC DNA]</scope>
    <source>
        <strain evidence="8 9">SIR-1</strain>
    </source>
</reference>
<sequence>MAPATRKTDRELLDAWTRGDVQAASELFERHFDAIDRFFRNKVVDGYEDLVQQTFQACVESRDRFRGDASFRTFLFGIANNVLKAFFRSRRRERDRFEFTEVSACDVAPGPSTMFRARREQQLLLEALRRIPLDYQIVLELYYWEELPGSAIAEVVNLPENTVRSRIRKGKALLEKKMKVLARNPEELQSTLGDLETWARSIHAKGE</sequence>
<keyword evidence="9" id="KW-1185">Reference proteome</keyword>
<evidence type="ECO:0000256" key="1">
    <source>
        <dbReference type="ARBA" id="ARBA00010641"/>
    </source>
</evidence>
<dbReference type="GO" id="GO:0006352">
    <property type="term" value="P:DNA-templated transcription initiation"/>
    <property type="evidence" value="ECO:0007669"/>
    <property type="project" value="InterPro"/>
</dbReference>
<evidence type="ECO:0000256" key="2">
    <source>
        <dbReference type="ARBA" id="ARBA00023015"/>
    </source>
</evidence>
<feature type="domain" description="RNA polymerase sigma-70 region 2" evidence="6">
    <location>
        <begin position="27"/>
        <end position="92"/>
    </location>
</feature>
<dbReference type="GO" id="GO:0003677">
    <property type="term" value="F:DNA binding"/>
    <property type="evidence" value="ECO:0007669"/>
    <property type="project" value="UniProtKB-KW"/>
</dbReference>
<feature type="domain" description="RNA polymerase sigma factor 70 region 4 type 2" evidence="7">
    <location>
        <begin position="122"/>
        <end position="174"/>
    </location>
</feature>
<evidence type="ECO:0000256" key="4">
    <source>
        <dbReference type="ARBA" id="ARBA00023125"/>
    </source>
</evidence>
<dbReference type="EMBL" id="ABCS01000076">
    <property type="protein sequence ID" value="EDM75962.1"/>
    <property type="molecule type" value="Genomic_DNA"/>
</dbReference>
<dbReference type="InterPro" id="IPR013324">
    <property type="entry name" value="RNA_pol_sigma_r3/r4-like"/>
</dbReference>
<proteinExistence type="inferred from homology"/>
<keyword evidence="4" id="KW-0238">DNA-binding</keyword>
<dbReference type="Pfam" id="PF08281">
    <property type="entry name" value="Sigma70_r4_2"/>
    <property type="match status" value="1"/>
</dbReference>
<name>A6GDS3_9BACT</name>
<dbReference type="STRING" id="391625.PPSIR1_19854"/>
<dbReference type="NCBIfam" id="TIGR02937">
    <property type="entry name" value="sigma70-ECF"/>
    <property type="match status" value="1"/>
</dbReference>
<dbReference type="InterPro" id="IPR013325">
    <property type="entry name" value="RNA_pol_sigma_r2"/>
</dbReference>
<accession>A6GDS3</accession>
<comment type="caution">
    <text evidence="8">The sequence shown here is derived from an EMBL/GenBank/DDBJ whole genome shotgun (WGS) entry which is preliminary data.</text>
</comment>